<comment type="caution">
    <text evidence="1">The sequence shown here is derived from an EMBL/GenBank/DDBJ whole genome shotgun (WGS) entry which is preliminary data.</text>
</comment>
<dbReference type="Proteomes" id="UP000299102">
    <property type="component" value="Unassembled WGS sequence"/>
</dbReference>
<sequence length="92" mass="10113">MRSNPNNAQPCFRNDLGDVAPSFMGQRVIGLRAGQYLREDLGLKMLTSPSLPFFTSVSPLQRDHLPPGRAEDRVVASVPRLTVPPLRQGRSG</sequence>
<reference evidence="1 2" key="1">
    <citation type="journal article" date="2019" name="Commun. Biol.">
        <title>The bagworm genome reveals a unique fibroin gene that provides high tensile strength.</title>
        <authorList>
            <person name="Kono N."/>
            <person name="Nakamura H."/>
            <person name="Ohtoshi R."/>
            <person name="Tomita M."/>
            <person name="Numata K."/>
            <person name="Arakawa K."/>
        </authorList>
    </citation>
    <scope>NUCLEOTIDE SEQUENCE [LARGE SCALE GENOMIC DNA]</scope>
</reference>
<gene>
    <name evidence="1" type="ORF">EVAR_61130_1</name>
</gene>
<evidence type="ECO:0000313" key="1">
    <source>
        <dbReference type="EMBL" id="GBP97424.1"/>
    </source>
</evidence>
<dbReference type="EMBL" id="BGZK01002934">
    <property type="protein sequence ID" value="GBP97424.1"/>
    <property type="molecule type" value="Genomic_DNA"/>
</dbReference>
<organism evidence="1 2">
    <name type="scientific">Eumeta variegata</name>
    <name type="common">Bagworm moth</name>
    <name type="synonym">Eumeta japonica</name>
    <dbReference type="NCBI Taxonomy" id="151549"/>
    <lineage>
        <taxon>Eukaryota</taxon>
        <taxon>Metazoa</taxon>
        <taxon>Ecdysozoa</taxon>
        <taxon>Arthropoda</taxon>
        <taxon>Hexapoda</taxon>
        <taxon>Insecta</taxon>
        <taxon>Pterygota</taxon>
        <taxon>Neoptera</taxon>
        <taxon>Endopterygota</taxon>
        <taxon>Lepidoptera</taxon>
        <taxon>Glossata</taxon>
        <taxon>Ditrysia</taxon>
        <taxon>Tineoidea</taxon>
        <taxon>Psychidae</taxon>
        <taxon>Oiketicinae</taxon>
        <taxon>Eumeta</taxon>
    </lineage>
</organism>
<evidence type="ECO:0000313" key="2">
    <source>
        <dbReference type="Proteomes" id="UP000299102"/>
    </source>
</evidence>
<keyword evidence="2" id="KW-1185">Reference proteome</keyword>
<accession>A0A4C2AE00</accession>
<dbReference type="AlphaFoldDB" id="A0A4C2AE00"/>
<protein>
    <submittedName>
        <fullName evidence="1">Uncharacterized protein</fullName>
    </submittedName>
</protein>
<name>A0A4C2AE00_EUMVA</name>
<proteinExistence type="predicted"/>